<dbReference type="InterPro" id="IPR041664">
    <property type="entry name" value="AAA_16"/>
</dbReference>
<evidence type="ECO:0000313" key="7">
    <source>
        <dbReference type="EMBL" id="URF06528.1"/>
    </source>
</evidence>
<dbReference type="Gene3D" id="1.10.510.10">
    <property type="entry name" value="Transferase(Phosphotransferase) domain 1"/>
    <property type="match status" value="1"/>
</dbReference>
<dbReference type="InterPro" id="IPR005467">
    <property type="entry name" value="His_kinase_dom"/>
</dbReference>
<reference evidence="7" key="1">
    <citation type="journal article" date="2022" name="Microbiol. Resour. Announc.">
        <title>Genome Sequence of Cupriavidus campinensis Strain G5, a Member of a Bacterial Consortium Capable of Polyethylene Degradation.</title>
        <authorList>
            <person name="Schneider B."/>
            <person name="Pfeiffer F."/>
            <person name="Dyall-Smith M."/>
            <person name="Kunte H.J."/>
        </authorList>
    </citation>
    <scope>NUCLEOTIDE SEQUENCE</scope>
    <source>
        <strain evidence="7">G5</strain>
    </source>
</reference>
<dbReference type="GO" id="GO:0000155">
    <property type="term" value="F:phosphorelay sensor kinase activity"/>
    <property type="evidence" value="ECO:0007669"/>
    <property type="project" value="InterPro"/>
</dbReference>
<dbReference type="SUPFAM" id="SSF55781">
    <property type="entry name" value="GAF domain-like"/>
    <property type="match status" value="1"/>
</dbReference>
<dbReference type="Pfam" id="PF02518">
    <property type="entry name" value="HATPase_c"/>
    <property type="match status" value="1"/>
</dbReference>
<dbReference type="InterPro" id="IPR036890">
    <property type="entry name" value="HATPase_C_sf"/>
</dbReference>
<comment type="catalytic activity">
    <reaction evidence="1">
        <text>ATP + protein L-histidine = ADP + protein N-phospho-L-histidine.</text>
        <dbReference type="EC" id="2.7.13.3"/>
    </reaction>
</comment>
<dbReference type="PRINTS" id="PR00344">
    <property type="entry name" value="BCTRLSENSOR"/>
</dbReference>
<protein>
    <recommendedName>
        <fullName evidence="2">histidine kinase</fullName>
        <ecNumber evidence="2">2.7.13.3</ecNumber>
    </recommendedName>
</protein>
<keyword evidence="3" id="KW-0597">Phosphoprotein</keyword>
<dbReference type="NCBIfam" id="TIGR00229">
    <property type="entry name" value="sensory_box"/>
    <property type="match status" value="1"/>
</dbReference>
<dbReference type="KEGG" id="ccam:M5D45_25870"/>
<evidence type="ECO:0000259" key="6">
    <source>
        <dbReference type="PROSITE" id="PS50113"/>
    </source>
</evidence>
<dbReference type="SMART" id="SM00387">
    <property type="entry name" value="HATPase_c"/>
    <property type="match status" value="1"/>
</dbReference>
<dbReference type="RefSeq" id="WP_250025479.1">
    <property type="nucleotide sequence ID" value="NZ_CP097331.1"/>
</dbReference>
<dbReference type="InterPro" id="IPR000719">
    <property type="entry name" value="Prot_kinase_dom"/>
</dbReference>
<dbReference type="Pfam" id="PF13191">
    <property type="entry name" value="AAA_16"/>
    <property type="match status" value="1"/>
</dbReference>
<dbReference type="PROSITE" id="PS50109">
    <property type="entry name" value="HIS_KIN"/>
    <property type="match status" value="1"/>
</dbReference>
<organism evidence="7 8">
    <name type="scientific">Cupriavidus campinensis</name>
    <dbReference type="NCBI Taxonomy" id="151783"/>
    <lineage>
        <taxon>Bacteria</taxon>
        <taxon>Pseudomonadati</taxon>
        <taxon>Pseudomonadota</taxon>
        <taxon>Betaproteobacteria</taxon>
        <taxon>Burkholderiales</taxon>
        <taxon>Burkholderiaceae</taxon>
        <taxon>Cupriavidus</taxon>
    </lineage>
</organism>
<dbReference type="SUPFAM" id="SSF55785">
    <property type="entry name" value="PYP-like sensor domain (PAS domain)"/>
    <property type="match status" value="1"/>
</dbReference>
<accession>A0AAE9I2K0</accession>
<dbReference type="SUPFAM" id="SSF52540">
    <property type="entry name" value="P-loop containing nucleoside triphosphate hydrolases"/>
    <property type="match status" value="1"/>
</dbReference>
<evidence type="ECO:0000259" key="4">
    <source>
        <dbReference type="PROSITE" id="PS50011"/>
    </source>
</evidence>
<dbReference type="InterPro" id="IPR000700">
    <property type="entry name" value="PAS-assoc_C"/>
</dbReference>
<evidence type="ECO:0000256" key="3">
    <source>
        <dbReference type="ARBA" id="ARBA00022553"/>
    </source>
</evidence>
<dbReference type="InterPro" id="IPR027417">
    <property type="entry name" value="P-loop_NTPase"/>
</dbReference>
<proteinExistence type="predicted"/>
<evidence type="ECO:0000313" key="8">
    <source>
        <dbReference type="Proteomes" id="UP001056132"/>
    </source>
</evidence>
<dbReference type="PROSITE" id="PS50113">
    <property type="entry name" value="PAC"/>
    <property type="match status" value="1"/>
</dbReference>
<dbReference type="SMART" id="SM00388">
    <property type="entry name" value="HisKA"/>
    <property type="match status" value="1"/>
</dbReference>
<name>A0AAE9I2K0_9BURK</name>
<dbReference type="CDD" id="cd00082">
    <property type="entry name" value="HisKA"/>
    <property type="match status" value="1"/>
</dbReference>
<dbReference type="SMART" id="SM00086">
    <property type="entry name" value="PAC"/>
    <property type="match status" value="1"/>
</dbReference>
<gene>
    <name evidence="7" type="ORF">M5D45_25870</name>
</gene>
<dbReference type="Gene3D" id="3.40.50.300">
    <property type="entry name" value="P-loop containing nucleotide triphosphate hydrolases"/>
    <property type="match status" value="1"/>
</dbReference>
<reference evidence="7" key="2">
    <citation type="submission" date="2022-05" db="EMBL/GenBank/DDBJ databases">
        <authorList>
            <person name="Kunte H.-J."/>
        </authorList>
    </citation>
    <scope>NUCLEOTIDE SEQUENCE</scope>
    <source>
        <strain evidence="7">G5</strain>
    </source>
</reference>
<dbReference type="InterPro" id="IPR000014">
    <property type="entry name" value="PAS"/>
</dbReference>
<dbReference type="InterPro" id="IPR013655">
    <property type="entry name" value="PAS_fold_3"/>
</dbReference>
<dbReference type="GO" id="GO:0005524">
    <property type="term" value="F:ATP binding"/>
    <property type="evidence" value="ECO:0007669"/>
    <property type="project" value="InterPro"/>
</dbReference>
<dbReference type="PROSITE" id="PS50011">
    <property type="entry name" value="PROTEIN_KINASE_DOM"/>
    <property type="match status" value="1"/>
</dbReference>
<dbReference type="SMART" id="SM00220">
    <property type="entry name" value="S_TKc"/>
    <property type="match status" value="1"/>
</dbReference>
<dbReference type="InterPro" id="IPR011009">
    <property type="entry name" value="Kinase-like_dom_sf"/>
</dbReference>
<dbReference type="InterPro" id="IPR053159">
    <property type="entry name" value="Hybrid_Histidine_Kinase"/>
</dbReference>
<dbReference type="InterPro" id="IPR003594">
    <property type="entry name" value="HATPase_dom"/>
</dbReference>
<dbReference type="InterPro" id="IPR003018">
    <property type="entry name" value="GAF"/>
</dbReference>
<dbReference type="SMART" id="SM00065">
    <property type="entry name" value="GAF"/>
    <property type="match status" value="1"/>
</dbReference>
<dbReference type="Pfam" id="PF01590">
    <property type="entry name" value="GAF"/>
    <property type="match status" value="1"/>
</dbReference>
<dbReference type="SUPFAM" id="SSF56112">
    <property type="entry name" value="Protein kinase-like (PK-like)"/>
    <property type="match status" value="1"/>
</dbReference>
<evidence type="ECO:0000256" key="1">
    <source>
        <dbReference type="ARBA" id="ARBA00000085"/>
    </source>
</evidence>
<dbReference type="InterPro" id="IPR035965">
    <property type="entry name" value="PAS-like_dom_sf"/>
</dbReference>
<dbReference type="InterPro" id="IPR029016">
    <property type="entry name" value="GAF-like_dom_sf"/>
</dbReference>
<dbReference type="CDD" id="cd00130">
    <property type="entry name" value="PAS"/>
    <property type="match status" value="1"/>
</dbReference>
<dbReference type="Gene3D" id="1.10.287.130">
    <property type="match status" value="1"/>
</dbReference>
<dbReference type="Pfam" id="PF00512">
    <property type="entry name" value="HisKA"/>
    <property type="match status" value="1"/>
</dbReference>
<dbReference type="Proteomes" id="UP001056132">
    <property type="component" value="Chromosome 2"/>
</dbReference>
<dbReference type="InterPro" id="IPR036097">
    <property type="entry name" value="HisK_dim/P_sf"/>
</dbReference>
<dbReference type="Gene3D" id="2.10.70.100">
    <property type="match status" value="1"/>
</dbReference>
<dbReference type="Gene3D" id="3.30.450.40">
    <property type="match status" value="1"/>
</dbReference>
<dbReference type="InterPro" id="IPR001610">
    <property type="entry name" value="PAC"/>
</dbReference>
<feature type="domain" description="PAC" evidence="6">
    <location>
        <begin position="1564"/>
        <end position="1615"/>
    </location>
</feature>
<evidence type="ECO:0000259" key="5">
    <source>
        <dbReference type="PROSITE" id="PS50109"/>
    </source>
</evidence>
<feature type="domain" description="Protein kinase" evidence="4">
    <location>
        <begin position="1"/>
        <end position="286"/>
    </location>
</feature>
<dbReference type="EC" id="2.7.13.3" evidence="2"/>
<dbReference type="Pfam" id="PF08447">
    <property type="entry name" value="PAS_3"/>
    <property type="match status" value="1"/>
</dbReference>
<dbReference type="PANTHER" id="PTHR43642:SF1">
    <property type="entry name" value="HYBRID SIGNAL TRANSDUCTION HISTIDINE KINASE G"/>
    <property type="match status" value="1"/>
</dbReference>
<dbReference type="Gene3D" id="3.30.450.20">
    <property type="entry name" value="PAS domain"/>
    <property type="match status" value="1"/>
</dbReference>
<dbReference type="Pfam" id="PF00069">
    <property type="entry name" value="Pkinase"/>
    <property type="match status" value="1"/>
</dbReference>
<evidence type="ECO:0000256" key="2">
    <source>
        <dbReference type="ARBA" id="ARBA00012438"/>
    </source>
</evidence>
<dbReference type="SUPFAM" id="SSF47384">
    <property type="entry name" value="Homodimeric domain of signal transducing histidine kinase"/>
    <property type="match status" value="1"/>
</dbReference>
<dbReference type="EMBL" id="CP097331">
    <property type="protein sequence ID" value="URF06528.1"/>
    <property type="molecule type" value="Genomic_DNA"/>
</dbReference>
<dbReference type="InterPro" id="IPR003661">
    <property type="entry name" value="HisK_dim/P_dom"/>
</dbReference>
<dbReference type="PANTHER" id="PTHR43642">
    <property type="entry name" value="HYBRID SIGNAL TRANSDUCTION HISTIDINE KINASE G"/>
    <property type="match status" value="1"/>
</dbReference>
<dbReference type="InterPro" id="IPR004358">
    <property type="entry name" value="Sig_transdc_His_kin-like_C"/>
</dbReference>
<dbReference type="SUPFAM" id="SSF55874">
    <property type="entry name" value="ATPase domain of HSP90 chaperone/DNA topoisomerase II/histidine kinase"/>
    <property type="match status" value="1"/>
</dbReference>
<feature type="domain" description="Histidine kinase" evidence="5">
    <location>
        <begin position="1635"/>
        <end position="1851"/>
    </location>
</feature>
<dbReference type="Gene3D" id="3.30.565.10">
    <property type="entry name" value="Histidine kinase-like ATPase, C-terminal domain"/>
    <property type="match status" value="1"/>
</dbReference>
<sequence length="1855" mass="201554">MTPYDPSPATLASLDEFALTPLCHNGIVALSRGHHVEDGRTLLVAHAASVLTEGEAARRLHNEFSLAAKLRPAWAMMPRACVQHRGGVALVYDDTDAVPLASLPPAPLPVTRLLPLAESASQALRAAHEAGLIHKAIMPSALFADAEGRCRLTRFGLATAQQWDIADALPPHTLAGGEGLAYMSPEHTGRTRNGLDARSDLYSLGVVLYRLATGQLPFAARDPADPNEWIHAHVASEPLPPHRLAAGVPEALSLLIMKLLDKRPSRRYQSAAGLEADIRRCRAAWSTLGRIDVFELGRRDQPAELELPERLLARDAELRELAEAYAHVALTGQHALVTVRGPSGIGKSALMRAFVDPLRQQQVCCAVGKADQFRNEAPYAAIAEAFHGLVIDILGQPEERVRHWQARVSHGLGPYARTAVSIAPALAALTGPLPAPARGDSADTAVHFDLAMRNLVGTFGLPERPLVLVIEDFQWLDPSSRQLLARLLDCTTPLPLLIVGSTRGLDDALDDALDDSLARPEGRPQDRHLALQPLDVEAVGTLLAETLRARRRDLQPLAGLVHAKTLGNPFFVGQFIKTMVDDRLVTYSPDDGSWQYDFQHIARHAYTDNVADMVLQRLERLPPRTRQLLGGMACLGRQSEVALICAAFEVEERALHALLAPAHAADAIGLQEPGYVFSHDRVQEAAHALLTPEERDRVHLRVGRLLRDAPDTTEGALRDDTLFRATELLAQVVELITDPDEAVQSARLCLAAATRARRAIAYPAALDAVTAGLAFVRTARVHGHAGAGEVEFALLRERCACLFQQGRLPEALTLAETLLEANAPPRQLAEVYRLKTELHTRRSENALAVETAIRGLRMFGISLSAHPSAADADAAYRAIEARLDAHGLKALAHLPQMSDPDVMAAMALLAALSVPASFVDEHLAFLELCEMIWLTLAHGISGPSTAALGWLGVLVCHRYAAYEDGFRYGAMARELVTRHGYAAYEARTLLPLDQLSVWTQPLGYSTDCARAGFAAGVANGDMTTACFVCCHLVANRLARGDTLDEVSAEIASGLDFVRQTGFHDVEAILLLQQRFVDGLRETAFPLDAAAPSTLDGHDLARTPARERMSTLEFWYWLYRATLQYLAGRHAEAAASLETAGALAWSAPGHIHQVDFHLYRALTLAAGTPDATARATLEADARRLRRWADANPLTFTDKALLVEAELVRLDGDGLGAMKRYEQAIAHATAHGFAHIAALAHERAGHYCMAAGLTTAARGHLRAAHDRYRQWGATGKARQMAVTYPELFDAARGPAHVLANGKRIRDVESVIRASRALTDEIRLDKLVDTLMTITLEYAAAQRGLLIRLQGKAPVIEARAQTSPAGIRVQLAQAAPTADDLPMSMFHTVIRTGQPVMVGHAAGANPFGLDPYFAAHARCAAICIPMSRHNTLIGVLYLENRLLGDGFTPEQTEVLELIASQAAISLRTARLYEDLLAENDRRQQVERALRASQASLTMGESVSHTGSWRWDLRQQAISCSDEMRRIFELDMARAHFALEDFGARMHPDDRANALHTINQSVANQAPIQLEYRIVRSDGAVRYVEGIGKPLVTDGETLEYVGTVTDVTTRRSADDALRNAQADLARVARATTVGQLTASIAHEINQPLMSIVSNAGASLRWLARSKPEIEYAREGLEAIASEGQRAGDMIRSLQGLTRNAAPVLGEVDMHEAIRHILAISRSEIERRQVSVQLALHADAFRVFGDGVQLQQVLLNLVVNAVEAMGDVTNRTRVLTMGTRIAAEDMLEISVADTGAGLGDGDIDHVFEPFYTTKKNGMGMGLAICRSIVEAHRGRLQATARAPHGTAFSFTLPLCWPLGG</sequence>